<organism evidence="5 6">
    <name type="scientific">Sitophilus oryzae</name>
    <name type="common">Rice weevil</name>
    <name type="synonym">Curculio oryzae</name>
    <dbReference type="NCBI Taxonomy" id="7048"/>
    <lineage>
        <taxon>Eukaryota</taxon>
        <taxon>Metazoa</taxon>
        <taxon>Ecdysozoa</taxon>
        <taxon>Arthropoda</taxon>
        <taxon>Hexapoda</taxon>
        <taxon>Insecta</taxon>
        <taxon>Pterygota</taxon>
        <taxon>Neoptera</taxon>
        <taxon>Endopterygota</taxon>
        <taxon>Coleoptera</taxon>
        <taxon>Polyphaga</taxon>
        <taxon>Cucujiformia</taxon>
        <taxon>Curculionidae</taxon>
        <taxon>Dryophthorinae</taxon>
        <taxon>Sitophilus</taxon>
    </lineage>
</organism>
<reference evidence="6" key="1">
    <citation type="submission" date="2025-08" db="UniProtKB">
        <authorList>
            <consortium name="RefSeq"/>
        </authorList>
    </citation>
    <scope>IDENTIFICATION</scope>
    <source>
        <tissue evidence="6">Gonads</tissue>
    </source>
</reference>
<dbReference type="InterPro" id="IPR008737">
    <property type="entry name" value="DUF1758"/>
</dbReference>
<dbReference type="InterPro" id="IPR021109">
    <property type="entry name" value="Peptidase_aspartic_dom_sf"/>
</dbReference>
<dbReference type="PANTHER" id="PTHR47331">
    <property type="entry name" value="PHD-TYPE DOMAIN-CONTAINING PROTEIN"/>
    <property type="match status" value="1"/>
</dbReference>
<dbReference type="Pfam" id="PF05380">
    <property type="entry name" value="Peptidase_A17"/>
    <property type="match status" value="1"/>
</dbReference>
<evidence type="ECO:0000259" key="2">
    <source>
        <dbReference type="Pfam" id="PF05585"/>
    </source>
</evidence>
<dbReference type="InterPro" id="IPR040676">
    <property type="entry name" value="DUF5641"/>
</dbReference>
<dbReference type="Gene3D" id="2.40.70.10">
    <property type="entry name" value="Acid Proteases"/>
    <property type="match status" value="1"/>
</dbReference>
<dbReference type="CDD" id="cd00303">
    <property type="entry name" value="retropepsin_like"/>
    <property type="match status" value="1"/>
</dbReference>
<dbReference type="Pfam" id="PF05585">
    <property type="entry name" value="DUF1758"/>
    <property type="match status" value="1"/>
</dbReference>
<dbReference type="Pfam" id="PF18701">
    <property type="entry name" value="DUF5641"/>
    <property type="match status" value="1"/>
</dbReference>
<sequence>MAEADAELKQLKNIRATHKAQLTRFRNFLDKFKTQDVPDLVQLELRMNSLEGILDSFNTTQTNIEALDVDTSEDEHSLTRCNFEDNYFELMSIAKRFLSLHAVQNEPNVSIHSSSSGIQEASTPNIKLPQITLPTFDGSYEHWLFFKDTFESLIHKEPSIPLINKFHYLRLSLKGQAADLLKSLECSSSNYEVAWQLLVDRYENKQLLVKNHIKALFQLDSISKESFSGLRNLLDSMTRHLRALEVLGQPVSSWDALLIHLVSSKLDNNSRREWEADSSKLESITIADFTKFLQEKCKILESIQSTQTPTTSRNIRGMSVSKHTPKCCFCQKEHTIYNCNSFIALNVHSRLSEVKRLKLCINCLRNNHVVKDCRSIPCRKCQQRHNTLLHIDYTQNSKTKPIQNSPDQSSNESSSSNHEINQDNISSNTINLSVSSFDYKSANVLLSTAVVNIFDSNGRSHTCRILLDNGSEASFISESLFEKLKLPSTAVNLSITGIAQNQAKVLKQTKLLIESRQSNFKININCLVLPKITSKIPSFVFDKSDLNIPANLILADPSYHIPGSVDLLIGADYFWDLLNIGQIKLGKDLPILQKTRFGWVISGRFFPKKYIQKDSSGLSCNFSSINNSLENMLEKFWSVEEYSYSEHLSPEEKTCEELFVKSTVRNPDGRFVVQLPFKISPSCLGDSKEIALKRFYSLEKKFQKNPPLKKEYSDFIREYETLGHMTRIDSVDHEKPHFYLPHHCVFKESSTTTKVRVVFDGSSKTSSGFSLNDILCVGPTIQNDLFSIILRSRKHKIVLIGDIAKMYRQVLIKNNQRNLQLILWRSDPDSEIQTYQLNTVTYGTASASYLSTRCLLELAHECSKTDPELSKIISNDFYVDDLFTGGSSVEDVLNIKTRILLILNSGGFELRKLMSNNIEVVKEQPSSETLLFFDQSLETKTLGLTWDSRSDTFKYSICSNNDTSFTKRTILSTIAKIFDPLGLIAPIIIVAKILIQRLWQSKIDWDESIPLDIYRSWINFRSHLIDINNINIPRYILSTNTLTTELHCFSDASEQAYGACIFIRTIDTDNSITVNLLCAKTRVSPLKIITMPRLELCAALLGAQLLNKVKDSLDIKVDEYFCWCDSQIVLSWILSPSHHWKIFVGNRVSQIQTLTSSDAWFYINSKENPADLLSRGVTPGDLINNQLWWKGPTWLSASKEKWPTYSPTDESVCDIDVSNERKTVKPLSFTVTTNENNFDLLTKFSSFTKLQRVTAYCIRFSINCKNPDIKRTGSLDTKELTNALNILIRLIQNDVFAKEFSTLNNSKSVNNKSKLIKLHPFIDRDNIIRVGGRLRHSNYNYDKKFPIILPGKHYFSKLLVEYEHKRLLHAGPQLLLSSIREKFWILSGRNLVRQVVRNCTVCYRCNPVPSEHLMGDLPSYRISQCRPFFNVGVDFCGPFMLKDRAPHFGGLWEAGVKSAKFHIKRVMKDVPLTYEEFLTILTQIEACLNSRPLYPLTNDPSDIQPLTPSHFLIGERITTIPEDDYTTIPNCRLSRFHMLQKIIQHFWKRWSKEFISELQQRSKWQRNYSQLLKPGVIVLIKEDNIPPLKWSLGIVEEIHPGSDGVVRTATVRTSVNTVKRPAVKLCVLPSEDLQL</sequence>
<feature type="region of interest" description="Disordered" evidence="1">
    <location>
        <begin position="392"/>
        <end position="423"/>
    </location>
</feature>
<gene>
    <name evidence="6" type="primary">LOC115883411</name>
</gene>
<accession>A0A6J2Y1G9</accession>
<evidence type="ECO:0000259" key="4">
    <source>
        <dbReference type="Pfam" id="PF18701"/>
    </source>
</evidence>
<dbReference type="CDD" id="cd01644">
    <property type="entry name" value="RT_pepA17"/>
    <property type="match status" value="1"/>
</dbReference>
<dbReference type="InterPro" id="IPR008042">
    <property type="entry name" value="Retrotrans_Pao"/>
</dbReference>
<feature type="compositionally biased region" description="Low complexity" evidence="1">
    <location>
        <begin position="404"/>
        <end position="417"/>
    </location>
</feature>
<name>A0A6J2Y1G9_SITOR</name>
<feature type="domain" description="DUF5641" evidence="4">
    <location>
        <begin position="1534"/>
        <end position="1628"/>
    </location>
</feature>
<evidence type="ECO:0000256" key="1">
    <source>
        <dbReference type="SAM" id="MobiDB-lite"/>
    </source>
</evidence>
<dbReference type="InterPro" id="IPR005312">
    <property type="entry name" value="DUF1759"/>
</dbReference>
<keyword evidence="5" id="KW-1185">Reference proteome</keyword>
<dbReference type="GO" id="GO:0071897">
    <property type="term" value="P:DNA biosynthetic process"/>
    <property type="evidence" value="ECO:0007669"/>
    <property type="project" value="UniProtKB-ARBA"/>
</dbReference>
<dbReference type="Pfam" id="PF17921">
    <property type="entry name" value="Integrase_H2C2"/>
    <property type="match status" value="1"/>
</dbReference>
<dbReference type="Proteomes" id="UP000504635">
    <property type="component" value="Unplaced"/>
</dbReference>
<dbReference type="InParanoid" id="A0A6J2Y1G9"/>
<dbReference type="GeneID" id="115883411"/>
<protein>
    <submittedName>
        <fullName evidence="6">Uncharacterized protein LOC115883411</fullName>
    </submittedName>
</protein>
<dbReference type="RefSeq" id="XP_030757628.1">
    <property type="nucleotide sequence ID" value="XM_030901768.1"/>
</dbReference>
<dbReference type="InterPro" id="IPR041588">
    <property type="entry name" value="Integrase_H2C2"/>
</dbReference>
<feature type="compositionally biased region" description="Polar residues" evidence="1">
    <location>
        <begin position="393"/>
        <end position="403"/>
    </location>
</feature>
<evidence type="ECO:0000313" key="5">
    <source>
        <dbReference type="Proteomes" id="UP000504635"/>
    </source>
</evidence>
<evidence type="ECO:0000313" key="6">
    <source>
        <dbReference type="RefSeq" id="XP_030757628.1"/>
    </source>
</evidence>
<feature type="domain" description="Integrase zinc-binding" evidence="3">
    <location>
        <begin position="1357"/>
        <end position="1407"/>
    </location>
</feature>
<dbReference type="PANTHER" id="PTHR47331:SF5">
    <property type="entry name" value="RIBONUCLEASE H"/>
    <property type="match status" value="1"/>
</dbReference>
<proteinExistence type="predicted"/>
<dbReference type="InterPro" id="IPR043502">
    <property type="entry name" value="DNA/RNA_pol_sf"/>
</dbReference>
<dbReference type="KEGG" id="soy:115883411"/>
<dbReference type="Pfam" id="PF03564">
    <property type="entry name" value="DUF1759"/>
    <property type="match status" value="1"/>
</dbReference>
<dbReference type="OrthoDB" id="8118668at2759"/>
<evidence type="ECO:0000259" key="3">
    <source>
        <dbReference type="Pfam" id="PF17921"/>
    </source>
</evidence>
<dbReference type="SUPFAM" id="SSF56672">
    <property type="entry name" value="DNA/RNA polymerases"/>
    <property type="match status" value="1"/>
</dbReference>
<feature type="domain" description="DUF1758" evidence="2">
    <location>
        <begin position="453"/>
        <end position="609"/>
    </location>
</feature>